<dbReference type="EMBL" id="CP021509">
    <property type="protein sequence ID" value="ARW47223.1"/>
    <property type="molecule type" value="Genomic_DNA"/>
</dbReference>
<dbReference type="Proteomes" id="UP000196205">
    <property type="component" value="Chromosome"/>
</dbReference>
<protein>
    <submittedName>
        <fullName evidence="1">Uncharacterized protein</fullName>
    </submittedName>
</protein>
<name>A0A1Y0XWD6_ACEPA</name>
<organism evidence="1 2">
    <name type="scientific">Acetobacter pasteurianus subsp. pasteurianus</name>
    <dbReference type="NCBI Taxonomy" id="481145"/>
    <lineage>
        <taxon>Bacteria</taxon>
        <taxon>Pseudomonadati</taxon>
        <taxon>Pseudomonadota</taxon>
        <taxon>Alphaproteobacteria</taxon>
        <taxon>Acetobacterales</taxon>
        <taxon>Acetobacteraceae</taxon>
        <taxon>Acetobacter</taxon>
    </lineage>
</organism>
<gene>
    <name evidence="1" type="ORF">S1001342_00868</name>
</gene>
<sequence length="37" mass="4174">MKDLLPGRDGRSGGVVADNRLFVEAELYHCRVRRSVT</sequence>
<evidence type="ECO:0000313" key="1">
    <source>
        <dbReference type="EMBL" id="ARW47223.1"/>
    </source>
</evidence>
<evidence type="ECO:0000313" key="2">
    <source>
        <dbReference type="Proteomes" id="UP000196205"/>
    </source>
</evidence>
<accession>A0A1Y0XWD6</accession>
<reference evidence="1 2" key="1">
    <citation type="submission" date="2017-05" db="EMBL/GenBank/DDBJ databases">
        <title>Genome sequence of Acetobacter pasteurianus subsp. pasteurianus strain SRCM101342.</title>
        <authorList>
            <person name="Cho S.H."/>
        </authorList>
    </citation>
    <scope>NUCLEOTIDE SEQUENCE [LARGE SCALE GENOMIC DNA]</scope>
    <source>
        <strain evidence="1 2">SRCM101342</strain>
    </source>
</reference>
<proteinExistence type="predicted"/>
<dbReference type="AlphaFoldDB" id="A0A1Y0XWD6"/>